<accession>A0A4P7VR65</accession>
<evidence type="ECO:0000313" key="2">
    <source>
        <dbReference type="Proteomes" id="UP000297031"/>
    </source>
</evidence>
<organism evidence="1 2">
    <name type="scientific">Muribaculum gordoncarteri</name>
    <dbReference type="NCBI Taxonomy" id="2530390"/>
    <lineage>
        <taxon>Bacteria</taxon>
        <taxon>Pseudomonadati</taxon>
        <taxon>Bacteroidota</taxon>
        <taxon>Bacteroidia</taxon>
        <taxon>Bacteroidales</taxon>
        <taxon>Muribaculaceae</taxon>
        <taxon>Muribaculum</taxon>
    </lineage>
</organism>
<keyword evidence="2" id="KW-1185">Reference proteome</keyword>
<dbReference type="AlphaFoldDB" id="A0A4P7VR65"/>
<dbReference type="OrthoDB" id="1466667at2"/>
<dbReference type="KEGG" id="mgod:E7746_13535"/>
<evidence type="ECO:0008006" key="3">
    <source>
        <dbReference type="Google" id="ProtNLM"/>
    </source>
</evidence>
<sequence>MKKFLKCLISILLLCYLIGAVAWSRLQARDVMCSGVAIVVLDSLNSNFVTAHEIARELGDFSNDAPSMKLTDIDTDSIERRLGLIDKIESVQCRIYTDNTVRIDIDPLHPVLRVFDRNKSYYINKDGKRISATARYHTDLPVVSGHFDSTFRAVSLLPLVRYINSDSTWNALVTQIKVDGPNNIILVPVIHGHVINIGDMEHLDSKFDRIRMAYTDILPVKGWNYYDTISVKWGGQIVATRRAKALHHTVSAVDLEAEHEEPDLGTMLAGDTAGVVSSNAKRSN</sequence>
<evidence type="ECO:0000313" key="1">
    <source>
        <dbReference type="EMBL" id="QCD36827.1"/>
    </source>
</evidence>
<gene>
    <name evidence="1" type="ORF">E7746_13535</name>
</gene>
<dbReference type="Proteomes" id="UP000297031">
    <property type="component" value="Chromosome"/>
</dbReference>
<name>A0A4P7VR65_9BACT</name>
<dbReference type="RefSeq" id="WP_123394962.1">
    <property type="nucleotide sequence ID" value="NZ_CANQMU010000002.1"/>
</dbReference>
<dbReference type="EMBL" id="CP039393">
    <property type="protein sequence ID" value="QCD36827.1"/>
    <property type="molecule type" value="Genomic_DNA"/>
</dbReference>
<proteinExistence type="predicted"/>
<protein>
    <recommendedName>
        <fullName evidence="3">Cell division protein FtsQ</fullName>
    </recommendedName>
</protein>
<reference evidence="1 2" key="1">
    <citation type="submission" date="2019-02" db="EMBL/GenBank/DDBJ databases">
        <title>Isolation and identification of novel species under the genus Muribaculum.</title>
        <authorList>
            <person name="Miyake S."/>
            <person name="Ding Y."/>
            <person name="Low A."/>
            <person name="Soh M."/>
            <person name="Seedorf H."/>
        </authorList>
    </citation>
    <scope>NUCLEOTIDE SEQUENCE [LARGE SCALE GENOMIC DNA]</scope>
    <source>
        <strain evidence="1 2">TLL-A4</strain>
    </source>
</reference>